<evidence type="ECO:0000256" key="1">
    <source>
        <dbReference type="ARBA" id="ARBA00023229"/>
    </source>
</evidence>
<accession>A0A2R7Y6H2</accession>
<organism evidence="8 9">
    <name type="scientific">Candidatus Terraquivivens tikiterensis</name>
    <dbReference type="NCBI Taxonomy" id="1980982"/>
    <lineage>
        <taxon>Archaea</taxon>
        <taxon>Nitrososphaerota</taxon>
        <taxon>Candidatus Wolframiiraptoraceae</taxon>
        <taxon>Candidatus Terraquivivens</taxon>
    </lineage>
</organism>
<dbReference type="EC" id="4.2.1.182" evidence="6"/>
<evidence type="ECO:0000313" key="9">
    <source>
        <dbReference type="Proteomes" id="UP000244066"/>
    </source>
</evidence>
<keyword evidence="1 6" id="KW-0414">Isoprene biosynthesis</keyword>
<feature type="domain" description="Phosphomevalonate dehydratase small subunit-like" evidence="7">
    <location>
        <begin position="28"/>
        <end position="107"/>
    </location>
</feature>
<dbReference type="GO" id="GO:0019287">
    <property type="term" value="P:isopentenyl diphosphate biosynthetic process, mevalonate pathway"/>
    <property type="evidence" value="ECO:0007669"/>
    <property type="project" value="UniProtKB-UniRule"/>
</dbReference>
<comment type="subunit">
    <text evidence="5 6">Heterodimer composed of a large subunit (PMDh-L) and a small subunit (PMDh-S).</text>
</comment>
<comment type="pathway">
    <text evidence="6">Isoprenoid biosynthesis; isopentenyl diphosphate biosynthesis via mevalonate pathway.</text>
</comment>
<dbReference type="CDD" id="cd01356">
    <property type="entry name" value="AcnX_swivel"/>
    <property type="match status" value="1"/>
</dbReference>
<sequence>MKATLELRGRVIKGGRAEGEVLASSQPISFYGGVDPDTGTIREKGHELEGKSIAGKVLVFPHGKGSTVGSYIIYRLKRKGLAPVAIVNQRCEPIVAVGAIISDIPTVDYVDTSKFKSGDWVRIEDGRIVLERR</sequence>
<dbReference type="Proteomes" id="UP000244066">
    <property type="component" value="Unassembled WGS sequence"/>
</dbReference>
<dbReference type="SUPFAM" id="SSF52016">
    <property type="entry name" value="LeuD/IlvD-like"/>
    <property type="match status" value="1"/>
</dbReference>
<dbReference type="InterPro" id="IPR012016">
    <property type="entry name" value="PMDh-S-like"/>
</dbReference>
<feature type="active site" description="Proton acceptor" evidence="6">
    <location>
        <position position="66"/>
    </location>
</feature>
<dbReference type="NCBIfam" id="NF003046">
    <property type="entry name" value="PRK03955.1"/>
    <property type="match status" value="1"/>
</dbReference>
<dbReference type="PIRSF" id="PIRSF004966">
    <property type="entry name" value="UCP004966"/>
    <property type="match status" value="1"/>
</dbReference>
<keyword evidence="2 6" id="KW-0456">Lyase</keyword>
<evidence type="ECO:0000256" key="6">
    <source>
        <dbReference type="HAMAP-Rule" id="MF_00078"/>
    </source>
</evidence>
<comment type="function">
    <text evidence="4 6">Component of a hydro-lyase that catalyzes the dehydration of mevalonate 5-phosphate (MVA5P) to form trans-anhydromevalonate 5-phosphate (tAHMP). Involved in the archaeal mevalonate (MVA) pathway, which provides fundamental precursors for isoprenoid biosynthesis, such as isopentenyl diphosphate (IPP) and dimethylallyl diphosphate (DMAPP).</text>
</comment>
<dbReference type="HAMAP" id="MF_00078">
    <property type="entry name" value="PMDh_S"/>
    <property type="match status" value="1"/>
</dbReference>
<dbReference type="AlphaFoldDB" id="A0A2R7Y6H2"/>
<gene>
    <name evidence="8" type="ORF">B9J98_02895</name>
</gene>
<evidence type="ECO:0000256" key="4">
    <source>
        <dbReference type="ARBA" id="ARBA00045299"/>
    </source>
</evidence>
<evidence type="ECO:0000259" key="7">
    <source>
        <dbReference type="Pfam" id="PF01989"/>
    </source>
</evidence>
<dbReference type="InterPro" id="IPR020794">
    <property type="entry name" value="PMDh_S"/>
</dbReference>
<dbReference type="InterPro" id="IPR002840">
    <property type="entry name" value="PMDh-S-like_dom"/>
</dbReference>
<evidence type="ECO:0000256" key="2">
    <source>
        <dbReference type="ARBA" id="ARBA00023239"/>
    </source>
</evidence>
<reference evidence="8 9" key="1">
    <citation type="submission" date="2017-04" db="EMBL/GenBank/DDBJ databases">
        <title>Draft Aigarchaeota genome from a New Zealand hot spring.</title>
        <authorList>
            <person name="Reysenbach A.-L."/>
            <person name="Donaho J.A."/>
            <person name="Gerhart J."/>
            <person name="Kelley J.F."/>
            <person name="Kouba K."/>
            <person name="Podar M."/>
            <person name="Stott M."/>
        </authorList>
    </citation>
    <scope>NUCLEOTIDE SEQUENCE [LARGE SCALE GENOMIC DNA]</scope>
    <source>
        <strain evidence="8">NZ13_MG1</strain>
    </source>
</reference>
<comment type="similarity">
    <text evidence="6">Belongs to the AcnX type II small subunit family.</text>
</comment>
<comment type="catalytic activity">
    <reaction evidence="3">
        <text>(R)-5-phosphomevalonate = (2E)-3-methyl-5-phosphooxypent-2-enoate + H2O</text>
        <dbReference type="Rhea" id="RHEA:78975"/>
        <dbReference type="ChEBI" id="CHEBI:15377"/>
        <dbReference type="ChEBI" id="CHEBI:58146"/>
        <dbReference type="ChEBI" id="CHEBI:229665"/>
        <dbReference type="EC" id="4.2.1.182"/>
    </reaction>
    <physiologicalReaction direction="left-to-right" evidence="3">
        <dbReference type="Rhea" id="RHEA:78976"/>
    </physiologicalReaction>
</comment>
<dbReference type="GO" id="GO:0016836">
    <property type="term" value="F:hydro-lyase activity"/>
    <property type="evidence" value="ECO:0007669"/>
    <property type="project" value="UniProtKB-UniRule"/>
</dbReference>
<dbReference type="Gene3D" id="3.50.30.10">
    <property type="entry name" value="Phosphohistidine domain"/>
    <property type="match status" value="1"/>
</dbReference>
<proteinExistence type="inferred from homology"/>
<evidence type="ECO:0000256" key="5">
    <source>
        <dbReference type="ARBA" id="ARBA00046520"/>
    </source>
</evidence>
<comment type="caution">
    <text evidence="8">The sequence shown here is derived from an EMBL/GenBank/DDBJ whole genome shotgun (WGS) entry which is preliminary data.</text>
</comment>
<evidence type="ECO:0000313" key="8">
    <source>
        <dbReference type="EMBL" id="PUA33073.1"/>
    </source>
</evidence>
<dbReference type="PANTHER" id="PTHR36577">
    <property type="entry name" value="DUF521 DOMAIN PROTEIN (AFU_ORTHOLOGUE AFUA_6G00490)"/>
    <property type="match status" value="1"/>
</dbReference>
<dbReference type="PANTHER" id="PTHR36577:SF3">
    <property type="entry name" value="DUF521 DOMAIN PROTEIN (AFU_ORTHOLOGUE AFUA_6G00490)"/>
    <property type="match status" value="1"/>
</dbReference>
<name>A0A2R7Y6H2_9ARCH</name>
<protein>
    <recommendedName>
        <fullName evidence="6">Phosphomevalonate dehydratase small subunit</fullName>
        <shortName evidence="6">PMDh small subunit</shortName>
        <shortName evidence="6">PMDh-S</shortName>
        <ecNumber evidence="6">4.2.1.182</ecNumber>
    </recommendedName>
</protein>
<dbReference type="Pfam" id="PF01989">
    <property type="entry name" value="AcnX_swivel_put"/>
    <property type="match status" value="1"/>
</dbReference>
<dbReference type="EMBL" id="NDWU01000005">
    <property type="protein sequence ID" value="PUA33073.1"/>
    <property type="molecule type" value="Genomic_DNA"/>
</dbReference>
<evidence type="ECO:0000256" key="3">
    <source>
        <dbReference type="ARBA" id="ARBA00045120"/>
    </source>
</evidence>